<dbReference type="AlphaFoldDB" id="A0AAD5EHW2"/>
<feature type="transmembrane region" description="Helical" evidence="5">
    <location>
        <begin position="89"/>
        <end position="112"/>
    </location>
</feature>
<organism evidence="6 7">
    <name type="scientific">Umbelopsis ramanniana AG</name>
    <dbReference type="NCBI Taxonomy" id="1314678"/>
    <lineage>
        <taxon>Eukaryota</taxon>
        <taxon>Fungi</taxon>
        <taxon>Fungi incertae sedis</taxon>
        <taxon>Mucoromycota</taxon>
        <taxon>Mucoromycotina</taxon>
        <taxon>Umbelopsidomycetes</taxon>
        <taxon>Umbelopsidales</taxon>
        <taxon>Umbelopsidaceae</taxon>
        <taxon>Umbelopsis</taxon>
    </lineage>
</organism>
<accession>A0AAD5EHW2</accession>
<evidence type="ECO:0000256" key="1">
    <source>
        <dbReference type="ARBA" id="ARBA00004141"/>
    </source>
</evidence>
<reference evidence="6" key="1">
    <citation type="submission" date="2021-06" db="EMBL/GenBank/DDBJ databases">
        <authorList>
            <consortium name="DOE Joint Genome Institute"/>
            <person name="Mondo S.J."/>
            <person name="Amses K.R."/>
            <person name="Simmons D.R."/>
            <person name="Longcore J.E."/>
            <person name="Seto K."/>
            <person name="Alves G.H."/>
            <person name="Bonds A.E."/>
            <person name="Quandt C.A."/>
            <person name="Davis W.J."/>
            <person name="Chang Y."/>
            <person name="Letcher P.M."/>
            <person name="Powell M.J."/>
            <person name="Kuo A."/>
            <person name="Labutti K."/>
            <person name="Pangilinan J."/>
            <person name="Andreopoulos W."/>
            <person name="Tritt A."/>
            <person name="Riley R."/>
            <person name="Hundley H."/>
            <person name="Johnson J."/>
            <person name="Lipzen A."/>
            <person name="Barry K."/>
            <person name="Berbee M.L."/>
            <person name="Buchler N.E."/>
            <person name="Grigoriev I.V."/>
            <person name="Spatafora J.W."/>
            <person name="Stajich J.E."/>
            <person name="James T.Y."/>
        </authorList>
    </citation>
    <scope>NUCLEOTIDE SEQUENCE</scope>
    <source>
        <strain evidence="6">AG</strain>
    </source>
</reference>
<name>A0AAD5EHW2_UMBRA</name>
<dbReference type="GeneID" id="75910861"/>
<dbReference type="Proteomes" id="UP001206595">
    <property type="component" value="Unassembled WGS sequence"/>
</dbReference>
<evidence type="ECO:0000256" key="4">
    <source>
        <dbReference type="ARBA" id="ARBA00023136"/>
    </source>
</evidence>
<feature type="transmembrane region" description="Helical" evidence="5">
    <location>
        <begin position="49"/>
        <end position="69"/>
    </location>
</feature>
<dbReference type="GO" id="GO:0004930">
    <property type="term" value="F:G protein-coupled receptor activity"/>
    <property type="evidence" value="ECO:0007669"/>
    <property type="project" value="TreeGrafter"/>
</dbReference>
<feature type="transmembrane region" description="Helical" evidence="5">
    <location>
        <begin position="181"/>
        <end position="199"/>
    </location>
</feature>
<evidence type="ECO:0000313" key="7">
    <source>
        <dbReference type="Proteomes" id="UP001206595"/>
    </source>
</evidence>
<protein>
    <submittedName>
        <fullName evidence="6">Uncharacterized protein</fullName>
    </submittedName>
</protein>
<sequence length="409" mass="46845">METIGIELRHTVLIVDNILSVSSILCSILMILGYCFIRATDKSVDRLSLRLLVETCIFNIIFGVSQLLLNSEYSIGSDPRCNAVMTVFVFSDLASSLLLTCIAINLLLIICYEPQLKVSRRALEILYTLGSILFSGFIAANPFFSPNKVYDYSDSLHQCWFAYSTPPKDEQIFWQLWTFHFWQMTGVITSIVCFSIVLIKLRREEIHIDDNLESAQNSVTKWMVSENAEEVENDESTEQAEEHKNTFNEAIRRQGTDLSERITILKFFLPRRWFRKTERHRAAHAAITQNRRVSFVSRTIRQVICYLAVLIITEIFNFGSLIDLIVSSRYQPIYYFLGYLSTGARGPLLLLCFLIDPSLWSAWEVYSNRKKAERMLKSMETASASEVINSTATFTPVQTSDLDSILNSC</sequence>
<dbReference type="GO" id="GO:0005886">
    <property type="term" value="C:plasma membrane"/>
    <property type="evidence" value="ECO:0007669"/>
    <property type="project" value="TreeGrafter"/>
</dbReference>
<feature type="transmembrane region" description="Helical" evidence="5">
    <location>
        <begin position="18"/>
        <end position="37"/>
    </location>
</feature>
<keyword evidence="3 5" id="KW-1133">Transmembrane helix</keyword>
<keyword evidence="2 5" id="KW-0812">Transmembrane</keyword>
<dbReference type="Gene3D" id="1.20.1070.10">
    <property type="entry name" value="Rhodopsin 7-helix transmembrane proteins"/>
    <property type="match status" value="1"/>
</dbReference>
<feature type="transmembrane region" description="Helical" evidence="5">
    <location>
        <begin position="346"/>
        <end position="366"/>
    </location>
</feature>
<gene>
    <name evidence="6" type="ORF">K450DRAFT_220222</name>
</gene>
<feature type="transmembrane region" description="Helical" evidence="5">
    <location>
        <begin position="303"/>
        <end position="326"/>
    </location>
</feature>
<reference evidence="6" key="2">
    <citation type="journal article" date="2022" name="Proc. Natl. Acad. Sci. U.S.A.">
        <title>Diploid-dominant life cycles characterize the early evolution of Fungi.</title>
        <authorList>
            <person name="Amses K.R."/>
            <person name="Simmons D.R."/>
            <person name="Longcore J.E."/>
            <person name="Mondo S.J."/>
            <person name="Seto K."/>
            <person name="Jeronimo G.H."/>
            <person name="Bonds A.E."/>
            <person name="Quandt C.A."/>
            <person name="Davis W.J."/>
            <person name="Chang Y."/>
            <person name="Federici B.A."/>
            <person name="Kuo A."/>
            <person name="LaButti K."/>
            <person name="Pangilinan J."/>
            <person name="Andreopoulos W."/>
            <person name="Tritt A."/>
            <person name="Riley R."/>
            <person name="Hundley H."/>
            <person name="Johnson J."/>
            <person name="Lipzen A."/>
            <person name="Barry K."/>
            <person name="Lang B.F."/>
            <person name="Cuomo C.A."/>
            <person name="Buchler N.E."/>
            <person name="Grigoriev I.V."/>
            <person name="Spatafora J.W."/>
            <person name="Stajich J.E."/>
            <person name="James T.Y."/>
        </authorList>
    </citation>
    <scope>NUCLEOTIDE SEQUENCE</scope>
    <source>
        <strain evidence="6">AG</strain>
    </source>
</reference>
<comment type="caution">
    <text evidence="6">The sequence shown here is derived from an EMBL/GenBank/DDBJ whole genome shotgun (WGS) entry which is preliminary data.</text>
</comment>
<feature type="transmembrane region" description="Helical" evidence="5">
    <location>
        <begin position="124"/>
        <end position="144"/>
    </location>
</feature>
<evidence type="ECO:0000256" key="3">
    <source>
        <dbReference type="ARBA" id="ARBA00022989"/>
    </source>
</evidence>
<dbReference type="EMBL" id="MU620894">
    <property type="protein sequence ID" value="KAI8583839.1"/>
    <property type="molecule type" value="Genomic_DNA"/>
</dbReference>
<evidence type="ECO:0000256" key="2">
    <source>
        <dbReference type="ARBA" id="ARBA00022692"/>
    </source>
</evidence>
<dbReference type="GO" id="GO:0007189">
    <property type="term" value="P:adenylate cyclase-activating G protein-coupled receptor signaling pathway"/>
    <property type="evidence" value="ECO:0007669"/>
    <property type="project" value="TreeGrafter"/>
</dbReference>
<keyword evidence="7" id="KW-1185">Reference proteome</keyword>
<evidence type="ECO:0000313" key="6">
    <source>
        <dbReference type="EMBL" id="KAI8583839.1"/>
    </source>
</evidence>
<evidence type="ECO:0000256" key="5">
    <source>
        <dbReference type="SAM" id="Phobius"/>
    </source>
</evidence>
<dbReference type="RefSeq" id="XP_051448843.1">
    <property type="nucleotide sequence ID" value="XM_051585513.1"/>
</dbReference>
<dbReference type="PANTHER" id="PTHR23112:SF0">
    <property type="entry name" value="TRANSMEMBRANE PROTEIN 116"/>
    <property type="match status" value="1"/>
</dbReference>
<proteinExistence type="predicted"/>
<dbReference type="SUPFAM" id="SSF81321">
    <property type="entry name" value="Family A G protein-coupled receptor-like"/>
    <property type="match status" value="1"/>
</dbReference>
<comment type="subcellular location">
    <subcellularLocation>
        <location evidence="1">Membrane</location>
        <topology evidence="1">Multi-pass membrane protein</topology>
    </subcellularLocation>
</comment>
<keyword evidence="4 5" id="KW-0472">Membrane</keyword>
<dbReference type="PANTHER" id="PTHR23112">
    <property type="entry name" value="G PROTEIN-COUPLED RECEPTOR 157-RELATED"/>
    <property type="match status" value="1"/>
</dbReference>